<keyword evidence="2" id="KW-0812">Transmembrane</keyword>
<evidence type="ECO:0000256" key="1">
    <source>
        <dbReference type="SAM" id="MobiDB-lite"/>
    </source>
</evidence>
<feature type="region of interest" description="Disordered" evidence="1">
    <location>
        <begin position="1"/>
        <end position="67"/>
    </location>
</feature>
<organism evidence="3 4">
    <name type="scientific">Catenaria anguillulae PL171</name>
    <dbReference type="NCBI Taxonomy" id="765915"/>
    <lineage>
        <taxon>Eukaryota</taxon>
        <taxon>Fungi</taxon>
        <taxon>Fungi incertae sedis</taxon>
        <taxon>Blastocladiomycota</taxon>
        <taxon>Blastocladiomycetes</taxon>
        <taxon>Blastocladiales</taxon>
        <taxon>Catenariaceae</taxon>
        <taxon>Catenaria</taxon>
    </lineage>
</organism>
<protein>
    <submittedName>
        <fullName evidence="3">Uncharacterized protein</fullName>
    </submittedName>
</protein>
<feature type="transmembrane region" description="Helical" evidence="2">
    <location>
        <begin position="484"/>
        <end position="505"/>
    </location>
</feature>
<feature type="transmembrane region" description="Helical" evidence="2">
    <location>
        <begin position="87"/>
        <end position="108"/>
    </location>
</feature>
<dbReference type="AlphaFoldDB" id="A0A1Y2HSL7"/>
<evidence type="ECO:0000256" key="2">
    <source>
        <dbReference type="SAM" id="Phobius"/>
    </source>
</evidence>
<gene>
    <name evidence="3" type="ORF">BCR44DRAFT_71147</name>
</gene>
<keyword evidence="2" id="KW-1133">Transmembrane helix</keyword>
<keyword evidence="2" id="KW-0472">Membrane</keyword>
<feature type="compositionally biased region" description="Polar residues" evidence="1">
    <location>
        <begin position="32"/>
        <end position="50"/>
    </location>
</feature>
<dbReference type="OrthoDB" id="10662767at2759"/>
<comment type="caution">
    <text evidence="3">The sequence shown here is derived from an EMBL/GenBank/DDBJ whole genome shotgun (WGS) entry which is preliminary data.</text>
</comment>
<evidence type="ECO:0000313" key="3">
    <source>
        <dbReference type="EMBL" id="ORZ37529.1"/>
    </source>
</evidence>
<sequence length="588" mass="62098">MTNDHSNHTKSTDVRDAAVRRSAPQLGIVEGNGSTTAGTNDSKDPASSSSIKDRKEGKKRKGRGQVAFDDMPAEVSLPYAARPSIRISFCLTSLVLAVVSSVLMWLAVRTPGESALLDQALAQAHWRIDHVESSIGHLLYGMRQAALEHLAWYTQASPSNPFGNAHTDLLSRVVSLDAIASMSAVAGSQVVGYYATQRQGRDRTGLAMYRVASQIRNEWNLDASGNPATVIIGSLSYVLQQQPWWQSTMDQLKTRSGQPGAEVTWQSSLAGNMTTTFAWTTMQVTSTNDWLVLAAQSPIAPPDVSDGSNVTVLVATDYAMLSAALSKGLGTIAGEDTFGSLDYEAFIVDAGSLDVIAASSPMTLRLASLRFPLAQVATTAGVDPALKAFAAKAVAAPDTVPLVHDASWTISVSSDSYTATSSMSGLAYRYFVRNVFKPSSSTSAVQPTTFATPGSHGWPANWYLVVAVPASSIDDVVPSVRGSLFVLFSIIWGVISAVSLCVVLPTARSLSKLARGALMLAAGSNPDVDMVLTPHGGDAGKRVPREAVDLEGAVALLVGQVSFREFFFKWRKAKGNGKKGGAAPGGGA</sequence>
<accession>A0A1Y2HSL7</accession>
<dbReference type="EMBL" id="MCFL01000012">
    <property type="protein sequence ID" value="ORZ37529.1"/>
    <property type="molecule type" value="Genomic_DNA"/>
</dbReference>
<reference evidence="3 4" key="1">
    <citation type="submission" date="2016-07" db="EMBL/GenBank/DDBJ databases">
        <title>Pervasive Adenine N6-methylation of Active Genes in Fungi.</title>
        <authorList>
            <consortium name="DOE Joint Genome Institute"/>
            <person name="Mondo S.J."/>
            <person name="Dannebaum R.O."/>
            <person name="Kuo R.C."/>
            <person name="Labutti K."/>
            <person name="Haridas S."/>
            <person name="Kuo A."/>
            <person name="Salamov A."/>
            <person name="Ahrendt S.R."/>
            <person name="Lipzen A."/>
            <person name="Sullivan W."/>
            <person name="Andreopoulos W.B."/>
            <person name="Clum A."/>
            <person name="Lindquist E."/>
            <person name="Daum C."/>
            <person name="Ramamoorthy G.K."/>
            <person name="Gryganskyi A."/>
            <person name="Culley D."/>
            <person name="Magnuson J.K."/>
            <person name="James T.Y."/>
            <person name="O'Malley M.A."/>
            <person name="Stajich J.E."/>
            <person name="Spatafora J.W."/>
            <person name="Visel A."/>
            <person name="Grigoriev I.V."/>
        </authorList>
    </citation>
    <scope>NUCLEOTIDE SEQUENCE [LARGE SCALE GENOMIC DNA]</scope>
    <source>
        <strain evidence="3 4">PL171</strain>
    </source>
</reference>
<dbReference type="Proteomes" id="UP000193411">
    <property type="component" value="Unassembled WGS sequence"/>
</dbReference>
<feature type="compositionally biased region" description="Basic and acidic residues" evidence="1">
    <location>
        <begin position="1"/>
        <end position="19"/>
    </location>
</feature>
<evidence type="ECO:0000313" key="4">
    <source>
        <dbReference type="Proteomes" id="UP000193411"/>
    </source>
</evidence>
<proteinExistence type="predicted"/>
<name>A0A1Y2HSL7_9FUNG</name>
<keyword evidence="4" id="KW-1185">Reference proteome</keyword>